<proteinExistence type="predicted"/>
<sequence>NAFPEIKYEWIKKDVRSVKETKTMFTINIKSQKTDLLVIRLSDATEILHVEVSRPPFKADKKHKSKIANDGSLQPL</sequence>
<feature type="non-terminal residue" evidence="1">
    <location>
        <position position="1"/>
    </location>
</feature>
<evidence type="ECO:0000313" key="1">
    <source>
        <dbReference type="EMBL" id="CAG8671266.1"/>
    </source>
</evidence>
<dbReference type="EMBL" id="CAJVQA010008409">
    <property type="protein sequence ID" value="CAG8671266.1"/>
    <property type="molecule type" value="Genomic_DNA"/>
</dbReference>
<reference evidence="1" key="1">
    <citation type="submission" date="2021-06" db="EMBL/GenBank/DDBJ databases">
        <authorList>
            <person name="Kallberg Y."/>
            <person name="Tangrot J."/>
            <person name="Rosling A."/>
        </authorList>
    </citation>
    <scope>NUCLEOTIDE SEQUENCE</scope>
    <source>
        <strain evidence="1">FL966</strain>
    </source>
</reference>
<organism evidence="1 2">
    <name type="scientific">Cetraspora pellucida</name>
    <dbReference type="NCBI Taxonomy" id="1433469"/>
    <lineage>
        <taxon>Eukaryota</taxon>
        <taxon>Fungi</taxon>
        <taxon>Fungi incertae sedis</taxon>
        <taxon>Mucoromycota</taxon>
        <taxon>Glomeromycotina</taxon>
        <taxon>Glomeromycetes</taxon>
        <taxon>Diversisporales</taxon>
        <taxon>Gigasporaceae</taxon>
        <taxon>Cetraspora</taxon>
    </lineage>
</organism>
<protein>
    <submittedName>
        <fullName evidence="1">12580_t:CDS:1</fullName>
    </submittedName>
</protein>
<accession>A0A9N9EA17</accession>
<comment type="caution">
    <text evidence="1">The sequence shown here is derived from an EMBL/GenBank/DDBJ whole genome shotgun (WGS) entry which is preliminary data.</text>
</comment>
<evidence type="ECO:0000313" key="2">
    <source>
        <dbReference type="Proteomes" id="UP000789759"/>
    </source>
</evidence>
<keyword evidence="2" id="KW-1185">Reference proteome</keyword>
<dbReference type="AlphaFoldDB" id="A0A9N9EA17"/>
<dbReference type="OrthoDB" id="2404656at2759"/>
<dbReference type="Proteomes" id="UP000789759">
    <property type="component" value="Unassembled WGS sequence"/>
</dbReference>
<name>A0A9N9EA17_9GLOM</name>
<gene>
    <name evidence="1" type="ORF">CPELLU_LOCUS10287</name>
</gene>